<dbReference type="EMBL" id="LR920659">
    <property type="protein sequence ID" value="CAD7255261.1"/>
    <property type="molecule type" value="Genomic_DNA"/>
</dbReference>
<dbReference type="InterPro" id="IPR020058">
    <property type="entry name" value="Glu/Gln-tRNA-synth_Ib_cat-dom"/>
</dbReference>
<keyword evidence="7" id="KW-0648">Protein biosynthesis</keyword>
<dbReference type="AlphaFoldDB" id="A0A7R9FU31"/>
<dbReference type="Proteomes" id="UP000677054">
    <property type="component" value="Unassembled WGS sequence"/>
</dbReference>
<dbReference type="GO" id="GO:0005829">
    <property type="term" value="C:cytosol"/>
    <property type="evidence" value="ECO:0007669"/>
    <property type="project" value="TreeGrafter"/>
</dbReference>
<organism evidence="9">
    <name type="scientific">Darwinula stevensoni</name>
    <dbReference type="NCBI Taxonomy" id="69355"/>
    <lineage>
        <taxon>Eukaryota</taxon>
        <taxon>Metazoa</taxon>
        <taxon>Ecdysozoa</taxon>
        <taxon>Arthropoda</taxon>
        <taxon>Crustacea</taxon>
        <taxon>Oligostraca</taxon>
        <taxon>Ostracoda</taxon>
        <taxon>Podocopa</taxon>
        <taxon>Podocopida</taxon>
        <taxon>Darwinulocopina</taxon>
        <taxon>Darwinuloidea</taxon>
        <taxon>Darwinulidae</taxon>
        <taxon>Darwinula</taxon>
    </lineage>
</organism>
<keyword evidence="3 7" id="KW-0547">Nucleotide-binding</keyword>
<dbReference type="GO" id="GO:0004818">
    <property type="term" value="F:glutamate-tRNA ligase activity"/>
    <property type="evidence" value="ECO:0007669"/>
    <property type="project" value="TreeGrafter"/>
</dbReference>
<dbReference type="Pfam" id="PF00749">
    <property type="entry name" value="tRNA-synt_1c"/>
    <property type="match status" value="1"/>
</dbReference>
<evidence type="ECO:0000256" key="3">
    <source>
        <dbReference type="ARBA" id="ARBA00022741"/>
    </source>
</evidence>
<accession>A0A7R9FU31</accession>
<evidence type="ECO:0000256" key="6">
    <source>
        <dbReference type="ARBA" id="ARBA00023146"/>
    </source>
</evidence>
<dbReference type="InterPro" id="IPR000924">
    <property type="entry name" value="Glu/Gln-tRNA-synth"/>
</dbReference>
<dbReference type="GO" id="GO:0005524">
    <property type="term" value="F:ATP binding"/>
    <property type="evidence" value="ECO:0007669"/>
    <property type="project" value="UniProtKB-KW"/>
</dbReference>
<keyword evidence="10" id="KW-1185">Reference proteome</keyword>
<dbReference type="Gene3D" id="3.40.50.620">
    <property type="entry name" value="HUPs"/>
    <property type="match status" value="1"/>
</dbReference>
<keyword evidence="1 7" id="KW-0436">Ligase</keyword>
<dbReference type="PRINTS" id="PR00987">
    <property type="entry name" value="TRNASYNTHGLU"/>
</dbReference>
<protein>
    <recommendedName>
        <fullName evidence="8">Glutamyl/glutaminyl-tRNA synthetase class Ib catalytic domain-containing protein</fullName>
    </recommendedName>
</protein>
<evidence type="ECO:0000313" key="9">
    <source>
        <dbReference type="EMBL" id="CAD7255261.1"/>
    </source>
</evidence>
<dbReference type="SUPFAM" id="SSF52374">
    <property type="entry name" value="Nucleotidylyl transferase"/>
    <property type="match status" value="1"/>
</dbReference>
<keyword evidence="2" id="KW-0479">Metal-binding</keyword>
<evidence type="ECO:0000256" key="5">
    <source>
        <dbReference type="ARBA" id="ARBA00022840"/>
    </source>
</evidence>
<evidence type="ECO:0000256" key="1">
    <source>
        <dbReference type="ARBA" id="ARBA00022598"/>
    </source>
</evidence>
<evidence type="ECO:0000256" key="4">
    <source>
        <dbReference type="ARBA" id="ARBA00022833"/>
    </source>
</evidence>
<sequence length="255" mass="28924">MAEQAGGRFLLRIEDIDTTRSKPDFIEAIFEDLHWLGLKWEEPVRRQSEHFADYKAALAMLHARDLVYPAFMTRSEIAEASELLSGDWPMDPDGMPHYPGRERDLNLADRNSLMSTGLPFGWRLNMKRAVEIAGPLTWTETGDGTKRIIQARPEIWGDVLIARKDVPASYHLSVVVDDALQGISHVVRGQDLFEATAIHRLLQSLLDLPVPDYNHHRLLTDAKGKKLAKSKTSKPLRELRHDGFSPAYIRQLIGL</sequence>
<dbReference type="InterPro" id="IPR049940">
    <property type="entry name" value="GluQ/Sye"/>
</dbReference>
<gene>
    <name evidence="9" type="ORF">DSTB1V02_LOCUS15006</name>
</gene>
<name>A0A7R9FU31_9CRUS</name>
<proteinExistence type="inferred from homology"/>
<dbReference type="GO" id="GO:0006424">
    <property type="term" value="P:glutamyl-tRNA aminoacylation"/>
    <property type="evidence" value="ECO:0007669"/>
    <property type="project" value="TreeGrafter"/>
</dbReference>
<reference evidence="9" key="1">
    <citation type="submission" date="2020-11" db="EMBL/GenBank/DDBJ databases">
        <authorList>
            <person name="Tran Van P."/>
        </authorList>
    </citation>
    <scope>NUCLEOTIDE SEQUENCE</scope>
</reference>
<evidence type="ECO:0000259" key="8">
    <source>
        <dbReference type="Pfam" id="PF00749"/>
    </source>
</evidence>
<dbReference type="EMBL" id="CAJPEV010021141">
    <property type="protein sequence ID" value="CAG0908082.1"/>
    <property type="molecule type" value="Genomic_DNA"/>
</dbReference>
<keyword evidence="6 7" id="KW-0030">Aminoacyl-tRNA synthetase</keyword>
<evidence type="ECO:0000256" key="2">
    <source>
        <dbReference type="ARBA" id="ARBA00022723"/>
    </source>
</evidence>
<dbReference type="PANTHER" id="PTHR43311:SF1">
    <property type="entry name" value="GLUTAMYL-Q TRNA(ASP) SYNTHETASE"/>
    <property type="match status" value="1"/>
</dbReference>
<evidence type="ECO:0000256" key="7">
    <source>
        <dbReference type="RuleBase" id="RU363037"/>
    </source>
</evidence>
<dbReference type="PANTHER" id="PTHR43311">
    <property type="entry name" value="GLUTAMATE--TRNA LIGASE"/>
    <property type="match status" value="1"/>
</dbReference>
<keyword evidence="4" id="KW-0862">Zinc</keyword>
<comment type="similarity">
    <text evidence="7">Belongs to the class-I aminoacyl-tRNA synthetase family.</text>
</comment>
<dbReference type="NCBIfam" id="NF004315">
    <property type="entry name" value="PRK05710.1-4"/>
    <property type="match status" value="1"/>
</dbReference>
<dbReference type="OrthoDB" id="428822at2759"/>
<dbReference type="InterPro" id="IPR014729">
    <property type="entry name" value="Rossmann-like_a/b/a_fold"/>
</dbReference>
<evidence type="ECO:0000313" key="10">
    <source>
        <dbReference type="Proteomes" id="UP000677054"/>
    </source>
</evidence>
<keyword evidence="5 7" id="KW-0067">ATP-binding</keyword>
<feature type="domain" description="Glutamyl/glutaminyl-tRNA synthetase class Ib catalytic" evidence="8">
    <location>
        <begin position="2"/>
        <end position="251"/>
    </location>
</feature>